<evidence type="ECO:0000256" key="2">
    <source>
        <dbReference type="ARBA" id="ARBA00022448"/>
    </source>
</evidence>
<evidence type="ECO:0000313" key="14">
    <source>
        <dbReference type="Proteomes" id="UP001345219"/>
    </source>
</evidence>
<keyword evidence="4 11" id="KW-0156">Chromatin regulator</keyword>
<dbReference type="FunFam" id="1.10.246.140:FF:000001">
    <property type="entry name" value="Transcription and mRNA export factor ENY2"/>
    <property type="match status" value="1"/>
</dbReference>
<proteinExistence type="inferred from homology"/>
<keyword evidence="8 11" id="KW-0010">Activator</keyword>
<dbReference type="GO" id="GO:0070390">
    <property type="term" value="C:transcription export complex 2"/>
    <property type="evidence" value="ECO:0007669"/>
    <property type="project" value="UniProtKB-UniRule"/>
</dbReference>
<reference evidence="13 14" key="1">
    <citation type="journal article" date="2023" name="Hortic Res">
        <title>Pangenome of water caltrop reveals structural variations and asymmetric subgenome divergence after allopolyploidization.</title>
        <authorList>
            <person name="Zhang X."/>
            <person name="Chen Y."/>
            <person name="Wang L."/>
            <person name="Yuan Y."/>
            <person name="Fang M."/>
            <person name="Shi L."/>
            <person name="Lu R."/>
            <person name="Comes H.P."/>
            <person name="Ma Y."/>
            <person name="Chen Y."/>
            <person name="Huang G."/>
            <person name="Zhou Y."/>
            <person name="Zheng Z."/>
            <person name="Qiu Y."/>
        </authorList>
    </citation>
    <scope>NUCLEOTIDE SEQUENCE [LARGE SCALE GENOMIC DNA]</scope>
    <source>
        <tissue evidence="13">Roots</tissue>
    </source>
</reference>
<keyword evidence="5 11" id="KW-0653">Protein transport</keyword>
<keyword evidence="10 11" id="KW-0539">Nucleus</keyword>
<evidence type="ECO:0000256" key="4">
    <source>
        <dbReference type="ARBA" id="ARBA00022853"/>
    </source>
</evidence>
<evidence type="ECO:0000256" key="3">
    <source>
        <dbReference type="ARBA" id="ARBA00022816"/>
    </source>
</evidence>
<evidence type="ECO:0000256" key="9">
    <source>
        <dbReference type="ARBA" id="ARBA00023163"/>
    </source>
</evidence>
<dbReference type="GO" id="GO:0005654">
    <property type="term" value="C:nucleoplasm"/>
    <property type="evidence" value="ECO:0007669"/>
    <property type="project" value="UniProtKB-SubCell"/>
</dbReference>
<dbReference type="AlphaFoldDB" id="A0AAN7JVG9"/>
<dbReference type="GO" id="GO:0003713">
    <property type="term" value="F:transcription coactivator activity"/>
    <property type="evidence" value="ECO:0007669"/>
    <property type="project" value="UniProtKB-UniRule"/>
</dbReference>
<accession>A0AAN7JVG9</accession>
<sequence>MRDTVNRPPTPEAEDFREDQSLSQQRIINIKLVENGEKERLKELLRERLVECGWSDEMKEHCRWFARKKGRNNVTLEDLINAITPKGRVKAELVQHIRCFLAKVAL</sequence>
<dbReference type="GO" id="GO:0015031">
    <property type="term" value="P:protein transport"/>
    <property type="evidence" value="ECO:0007669"/>
    <property type="project" value="UniProtKB-KW"/>
</dbReference>
<evidence type="ECO:0000256" key="7">
    <source>
        <dbReference type="ARBA" id="ARBA00023015"/>
    </source>
</evidence>
<evidence type="ECO:0000256" key="11">
    <source>
        <dbReference type="HAMAP-Rule" id="MF_03046"/>
    </source>
</evidence>
<organism evidence="13 14">
    <name type="scientific">Trapa incisa</name>
    <dbReference type="NCBI Taxonomy" id="236973"/>
    <lineage>
        <taxon>Eukaryota</taxon>
        <taxon>Viridiplantae</taxon>
        <taxon>Streptophyta</taxon>
        <taxon>Embryophyta</taxon>
        <taxon>Tracheophyta</taxon>
        <taxon>Spermatophyta</taxon>
        <taxon>Magnoliopsida</taxon>
        <taxon>eudicotyledons</taxon>
        <taxon>Gunneridae</taxon>
        <taxon>Pentapetalae</taxon>
        <taxon>rosids</taxon>
        <taxon>malvids</taxon>
        <taxon>Myrtales</taxon>
        <taxon>Lythraceae</taxon>
        <taxon>Trapa</taxon>
    </lineage>
</organism>
<keyword evidence="6 11" id="KW-0811">Translocation</keyword>
<feature type="region of interest" description="Disordered" evidence="12">
    <location>
        <begin position="1"/>
        <end position="21"/>
    </location>
</feature>
<keyword evidence="9 11" id="KW-0804">Transcription</keyword>
<keyword evidence="7 11" id="KW-0805">Transcription regulation</keyword>
<evidence type="ECO:0000256" key="10">
    <source>
        <dbReference type="ARBA" id="ARBA00023242"/>
    </source>
</evidence>
<comment type="caution">
    <text evidence="13">The sequence shown here is derived from an EMBL/GenBank/DDBJ whole genome shotgun (WGS) entry which is preliminary data.</text>
</comment>
<dbReference type="PANTHER" id="PTHR12514">
    <property type="entry name" value="ENHANCER OF YELLOW 2 TRANSCRIPTION FACTOR"/>
    <property type="match status" value="1"/>
</dbReference>
<dbReference type="GO" id="GO:0006368">
    <property type="term" value="P:transcription elongation by RNA polymerase II"/>
    <property type="evidence" value="ECO:0007669"/>
    <property type="project" value="UniProtKB-UniRule"/>
</dbReference>
<gene>
    <name evidence="13" type="ORF">SAY87_001733</name>
</gene>
<name>A0AAN7JVG9_9MYRT</name>
<dbReference type="GO" id="GO:0071819">
    <property type="term" value="C:DUBm complex"/>
    <property type="evidence" value="ECO:0007669"/>
    <property type="project" value="UniProtKB-UniRule"/>
</dbReference>
<keyword evidence="3 11" id="KW-0509">mRNA transport</keyword>
<dbReference type="Gene3D" id="1.10.246.140">
    <property type="match status" value="1"/>
</dbReference>
<evidence type="ECO:0000256" key="12">
    <source>
        <dbReference type="SAM" id="MobiDB-lite"/>
    </source>
</evidence>
<evidence type="ECO:0000256" key="6">
    <source>
        <dbReference type="ARBA" id="ARBA00023010"/>
    </source>
</evidence>
<evidence type="ECO:0000256" key="5">
    <source>
        <dbReference type="ARBA" id="ARBA00022927"/>
    </source>
</evidence>
<evidence type="ECO:0000256" key="8">
    <source>
        <dbReference type="ARBA" id="ARBA00023159"/>
    </source>
</evidence>
<evidence type="ECO:0000256" key="1">
    <source>
        <dbReference type="ARBA" id="ARBA00004642"/>
    </source>
</evidence>
<dbReference type="GO" id="GO:0005643">
    <property type="term" value="C:nuclear pore"/>
    <property type="evidence" value="ECO:0007669"/>
    <property type="project" value="UniProtKB-UniRule"/>
</dbReference>
<dbReference type="InterPro" id="IPR018783">
    <property type="entry name" value="TF_ENY2"/>
</dbReference>
<dbReference type="GO" id="GO:0006406">
    <property type="term" value="P:mRNA export from nucleus"/>
    <property type="evidence" value="ECO:0007669"/>
    <property type="project" value="UniProtKB-UniRule"/>
</dbReference>
<comment type="subcellular location">
    <subcellularLocation>
        <location evidence="1 11">Nucleus</location>
        <location evidence="1 11">Nucleoplasm</location>
    </subcellularLocation>
</comment>
<protein>
    <recommendedName>
        <fullName evidence="11">Transcription and mRNA export factor ENY2</fullName>
    </recommendedName>
    <alternativeName>
        <fullName evidence="11">Enhancer of yellow 2 transcription factor homolog</fullName>
    </alternativeName>
</protein>
<evidence type="ECO:0000313" key="13">
    <source>
        <dbReference type="EMBL" id="KAK4753629.1"/>
    </source>
</evidence>
<dbReference type="Pfam" id="PF10163">
    <property type="entry name" value="EnY2"/>
    <property type="match status" value="1"/>
</dbReference>
<keyword evidence="14" id="KW-1185">Reference proteome</keyword>
<comment type="function">
    <text evidence="11">Involved in mRNA export coupled transcription activation by association with both the TREX-2 and the SAGA complexes. The transcription regulatory histone acetylation (HAT) complex SAGA is a multiprotein complex that activates transcription by remodeling chromatin and mediating histone acetylation and deubiquitination. Within the SAGA complex, participates to a subcomplex that specifically deubiquitinates histones. The SAGA complex is recruited to specific gene promoters by activators, where it is required for transcription. The TREX-2 complex functions in docking export-competent ribonucleoprotein particles (mRNPs) to the nuclear entrance of the nuclear pore complex (nuclear basket). TREX-2 participates in mRNA export and accurate chromatin positioning in the nucleus by tethering genes to the nuclear periphery.</text>
</comment>
<dbReference type="GO" id="GO:0006325">
    <property type="term" value="P:chromatin organization"/>
    <property type="evidence" value="ECO:0007669"/>
    <property type="project" value="UniProtKB-KW"/>
</dbReference>
<dbReference type="GO" id="GO:0000124">
    <property type="term" value="C:SAGA complex"/>
    <property type="evidence" value="ECO:0007669"/>
    <property type="project" value="UniProtKB-UniRule"/>
</dbReference>
<dbReference type="EMBL" id="JAXIOK010000015">
    <property type="protein sequence ID" value="KAK4753629.1"/>
    <property type="molecule type" value="Genomic_DNA"/>
</dbReference>
<dbReference type="InterPro" id="IPR038212">
    <property type="entry name" value="TF_EnY2_sf"/>
</dbReference>
<comment type="similarity">
    <text evidence="11">Belongs to the ENY2 family.</text>
</comment>
<comment type="subunit">
    <text evidence="11">Component of the nuclear pore complex (NPC)-associated TREX-2 complex (transcription and export complex 2). Component of the SAGA transcription coactivator-HAT complex. Within the SAGA complex, participates to a subcomplex of SAGA called the DUB module (deubiquitination module).</text>
</comment>
<keyword evidence="2 11" id="KW-0813">Transport</keyword>
<dbReference type="Proteomes" id="UP001345219">
    <property type="component" value="Chromosome 2"/>
</dbReference>
<dbReference type="HAMAP" id="MF_03046">
    <property type="entry name" value="ENY2_Sus1"/>
    <property type="match status" value="1"/>
</dbReference>